<protein>
    <recommendedName>
        <fullName evidence="2">Zinc knuckle CX2CX4HX4C domain-containing protein</fullName>
    </recommendedName>
</protein>
<evidence type="ECO:0000256" key="1">
    <source>
        <dbReference type="SAM" id="MobiDB-lite"/>
    </source>
</evidence>
<keyword evidence="4" id="KW-1185">Reference proteome</keyword>
<feature type="region of interest" description="Disordered" evidence="1">
    <location>
        <begin position="160"/>
        <end position="201"/>
    </location>
</feature>
<dbReference type="InterPro" id="IPR025836">
    <property type="entry name" value="Zn_knuckle_CX2CX4HX4C"/>
</dbReference>
<dbReference type="PANTHER" id="PTHR31286">
    <property type="entry name" value="GLYCINE-RICH CELL WALL STRUCTURAL PROTEIN 1.8-LIKE"/>
    <property type="match status" value="1"/>
</dbReference>
<dbReference type="EMBL" id="CACSLK010027834">
    <property type="protein sequence ID" value="CAA0832541.1"/>
    <property type="molecule type" value="Genomic_DNA"/>
</dbReference>
<feature type="compositionally biased region" description="Low complexity" evidence="1">
    <location>
        <begin position="162"/>
        <end position="177"/>
    </location>
</feature>
<proteinExistence type="predicted"/>
<evidence type="ECO:0000313" key="3">
    <source>
        <dbReference type="EMBL" id="CAA0832541.1"/>
    </source>
</evidence>
<dbReference type="Proteomes" id="UP001153555">
    <property type="component" value="Unassembled WGS sequence"/>
</dbReference>
<dbReference type="Pfam" id="PF14392">
    <property type="entry name" value="zf-CCHC_4"/>
    <property type="match status" value="1"/>
</dbReference>
<dbReference type="PANTHER" id="PTHR31286:SF178">
    <property type="entry name" value="DUF4283 DOMAIN-CONTAINING PROTEIN"/>
    <property type="match status" value="1"/>
</dbReference>
<dbReference type="AlphaFoldDB" id="A0A9N7RJQ5"/>
<sequence>MEQEISNKLLKFKISDRDGLGVDLSNEDIAPSLKDCQLSLIAQVFGDKKANFNGVKIGKRIGNRLDVQIHEPGSQQGQVMKVLVELNVNEPILTGSFIRVGPESTWVDFRYENLQTFFFYCGCIGHDKKNCALRSEGVNSNVSNKRQYGDWLRATPLFSSENKSQASSNQGNQSSGKEPSANPNQNRSQIGAEWSGKQNDSLSQGKMLIRGEGCNQPESGGNTKIPVQESITSSSLEAQPMASPLKVVEPLSDDQLVDVAIQPSTIGARIVHRKKATFTRKSRPSFVPSSESTHIDVSEGVLNLVGDKGKRKRGSEALVSNNLPLEEVGSKEKKK</sequence>
<name>A0A9N7RJQ5_STRHE</name>
<feature type="domain" description="Zinc knuckle CX2CX4HX4C" evidence="2">
    <location>
        <begin position="99"/>
        <end position="132"/>
    </location>
</feature>
<evidence type="ECO:0000259" key="2">
    <source>
        <dbReference type="Pfam" id="PF14392"/>
    </source>
</evidence>
<organism evidence="3 4">
    <name type="scientific">Striga hermonthica</name>
    <name type="common">Purple witchweed</name>
    <name type="synonym">Buchnera hermonthica</name>
    <dbReference type="NCBI Taxonomy" id="68872"/>
    <lineage>
        <taxon>Eukaryota</taxon>
        <taxon>Viridiplantae</taxon>
        <taxon>Streptophyta</taxon>
        <taxon>Embryophyta</taxon>
        <taxon>Tracheophyta</taxon>
        <taxon>Spermatophyta</taxon>
        <taxon>Magnoliopsida</taxon>
        <taxon>eudicotyledons</taxon>
        <taxon>Gunneridae</taxon>
        <taxon>Pentapetalae</taxon>
        <taxon>asterids</taxon>
        <taxon>lamiids</taxon>
        <taxon>Lamiales</taxon>
        <taxon>Orobanchaceae</taxon>
        <taxon>Buchnereae</taxon>
        <taxon>Striga</taxon>
    </lineage>
</organism>
<evidence type="ECO:0000313" key="4">
    <source>
        <dbReference type="Proteomes" id="UP001153555"/>
    </source>
</evidence>
<accession>A0A9N7RJQ5</accession>
<dbReference type="InterPro" id="IPR040256">
    <property type="entry name" value="At4g02000-like"/>
</dbReference>
<reference evidence="3" key="1">
    <citation type="submission" date="2019-12" db="EMBL/GenBank/DDBJ databases">
        <authorList>
            <person name="Scholes J."/>
        </authorList>
    </citation>
    <scope>NUCLEOTIDE SEQUENCE</scope>
</reference>
<gene>
    <name evidence="3" type="ORF">SHERM_27816</name>
</gene>
<dbReference type="OrthoDB" id="1695837at2759"/>
<comment type="caution">
    <text evidence="3">The sequence shown here is derived from an EMBL/GenBank/DDBJ whole genome shotgun (WGS) entry which is preliminary data.</text>
</comment>